<dbReference type="Gene3D" id="3.80.10.10">
    <property type="entry name" value="Ribonuclease Inhibitor"/>
    <property type="match status" value="1"/>
</dbReference>
<dbReference type="EMBL" id="VDMD01000007">
    <property type="protein sequence ID" value="TRM64404.1"/>
    <property type="molecule type" value="Genomic_DNA"/>
</dbReference>
<gene>
    <name evidence="1" type="ORF">BD626DRAFT_491705</name>
</gene>
<dbReference type="OrthoDB" id="3071584at2759"/>
<dbReference type="AlphaFoldDB" id="A0A550CI23"/>
<proteinExistence type="predicted"/>
<sequence length="441" mass="48430">MTAMIELPAEIWLHVLQYLDDELVRGRGYRLHEVSSVFLQVALDRRYRALKVTDITPRSILRIRRLADPAIARRVRSLTLAPHLGRARGMPAVGHGAAMSIFGLVGGFLGQAAPSGQQLATIMNEWLEIVVRLLPLLSSLDTFGLETNMLDAQIDIQPLTSCVWQSPCIRVTELRLSSNVEGYVSLFKTSPRMPVLERLRLGFLGSERPNPDDAHALVTCIAPFVNRHAGRLQVLRVSFFTLLHQLDMAPFFDALGPFPSLHTCAFHARFADTMLSKPDGLVRLLCTPSLRTVQLCASSGPGSRRTWAANEITEAQLADFICCLADEESALRSVDTLDICPAMSPAGMSALRRLLARLAPTLSTLRVREHHFMAEEMKMLVGAVPALNELAVCVRALTIDLFDVLPVAFPGLKKLILQVENAVSSPATRVSMSPARLSGAC</sequence>
<keyword evidence="2" id="KW-1185">Reference proteome</keyword>
<reference evidence="1 2" key="1">
    <citation type="journal article" date="2019" name="New Phytol.">
        <title>Comparative genomics reveals unique wood-decay strategies and fruiting body development in the Schizophyllaceae.</title>
        <authorList>
            <person name="Almasi E."/>
            <person name="Sahu N."/>
            <person name="Krizsan K."/>
            <person name="Balint B."/>
            <person name="Kovacs G.M."/>
            <person name="Kiss B."/>
            <person name="Cseklye J."/>
            <person name="Drula E."/>
            <person name="Henrissat B."/>
            <person name="Nagy I."/>
            <person name="Chovatia M."/>
            <person name="Adam C."/>
            <person name="LaButti K."/>
            <person name="Lipzen A."/>
            <person name="Riley R."/>
            <person name="Grigoriev I.V."/>
            <person name="Nagy L.G."/>
        </authorList>
    </citation>
    <scope>NUCLEOTIDE SEQUENCE [LARGE SCALE GENOMIC DNA]</scope>
    <source>
        <strain evidence="1 2">NL-1724</strain>
    </source>
</reference>
<dbReference type="Proteomes" id="UP000320762">
    <property type="component" value="Unassembled WGS sequence"/>
</dbReference>
<evidence type="ECO:0000313" key="1">
    <source>
        <dbReference type="EMBL" id="TRM64404.1"/>
    </source>
</evidence>
<name>A0A550CI23_9AGAR</name>
<organism evidence="1 2">
    <name type="scientific">Schizophyllum amplum</name>
    <dbReference type="NCBI Taxonomy" id="97359"/>
    <lineage>
        <taxon>Eukaryota</taxon>
        <taxon>Fungi</taxon>
        <taxon>Dikarya</taxon>
        <taxon>Basidiomycota</taxon>
        <taxon>Agaricomycotina</taxon>
        <taxon>Agaricomycetes</taxon>
        <taxon>Agaricomycetidae</taxon>
        <taxon>Agaricales</taxon>
        <taxon>Schizophyllaceae</taxon>
        <taxon>Schizophyllum</taxon>
    </lineage>
</organism>
<protein>
    <recommendedName>
        <fullName evidence="3">F-box domain-containing protein</fullName>
    </recommendedName>
</protein>
<comment type="caution">
    <text evidence="1">The sequence shown here is derived from an EMBL/GenBank/DDBJ whole genome shotgun (WGS) entry which is preliminary data.</text>
</comment>
<evidence type="ECO:0008006" key="3">
    <source>
        <dbReference type="Google" id="ProtNLM"/>
    </source>
</evidence>
<dbReference type="InterPro" id="IPR032675">
    <property type="entry name" value="LRR_dom_sf"/>
</dbReference>
<accession>A0A550CI23</accession>
<evidence type="ECO:0000313" key="2">
    <source>
        <dbReference type="Proteomes" id="UP000320762"/>
    </source>
</evidence>